<dbReference type="PANTHER" id="PTHR48090">
    <property type="entry name" value="UNDECAPRENYL-PHOSPHATE 4-DEOXY-4-FORMAMIDO-L-ARABINOSE TRANSFERASE-RELATED"/>
    <property type="match status" value="1"/>
</dbReference>
<dbReference type="Proteomes" id="UP000264072">
    <property type="component" value="Unassembled WGS sequence"/>
</dbReference>
<reference evidence="2 3" key="1">
    <citation type="journal article" date="2018" name="Nat. Biotechnol.">
        <title>A standardized bacterial taxonomy based on genome phylogeny substantially revises the tree of life.</title>
        <authorList>
            <person name="Parks D.H."/>
            <person name="Chuvochina M."/>
            <person name="Waite D.W."/>
            <person name="Rinke C."/>
            <person name="Skarshewski A."/>
            <person name="Chaumeil P.A."/>
            <person name="Hugenholtz P."/>
        </authorList>
    </citation>
    <scope>NUCLEOTIDE SEQUENCE [LARGE SCALE GENOMIC DNA]</scope>
    <source>
        <strain evidence="2">UBA10185</strain>
    </source>
</reference>
<name>A0A351JTJ4_UNCKA</name>
<dbReference type="PANTHER" id="PTHR48090:SF7">
    <property type="entry name" value="RFBJ PROTEIN"/>
    <property type="match status" value="1"/>
</dbReference>
<dbReference type="Pfam" id="PF00535">
    <property type="entry name" value="Glycos_transf_2"/>
    <property type="match status" value="1"/>
</dbReference>
<proteinExistence type="predicted"/>
<dbReference type="InterPro" id="IPR001173">
    <property type="entry name" value="Glyco_trans_2-like"/>
</dbReference>
<dbReference type="Gene3D" id="3.90.550.10">
    <property type="entry name" value="Spore Coat Polysaccharide Biosynthesis Protein SpsA, Chain A"/>
    <property type="match status" value="1"/>
</dbReference>
<protein>
    <recommendedName>
        <fullName evidence="1">Glycosyltransferase 2-like domain-containing protein</fullName>
    </recommendedName>
</protein>
<evidence type="ECO:0000313" key="2">
    <source>
        <dbReference type="EMBL" id="HAZ29614.1"/>
    </source>
</evidence>
<gene>
    <name evidence="2" type="ORF">DCY43_02590</name>
</gene>
<feature type="domain" description="Glycosyltransferase 2-like" evidence="1">
    <location>
        <begin position="24"/>
        <end position="189"/>
    </location>
</feature>
<dbReference type="AlphaFoldDB" id="A0A351JTJ4"/>
<dbReference type="InterPro" id="IPR050256">
    <property type="entry name" value="Glycosyltransferase_2"/>
</dbReference>
<dbReference type="EMBL" id="DNHX01000025">
    <property type="protein sequence ID" value="HAZ29614.1"/>
    <property type="molecule type" value="Genomic_DNA"/>
</dbReference>
<accession>A0A351JTJ4</accession>
<comment type="caution">
    <text evidence="2">The sequence shown here is derived from an EMBL/GenBank/DDBJ whole genome shotgun (WGS) entry which is preliminary data.</text>
</comment>
<dbReference type="SUPFAM" id="SSF53448">
    <property type="entry name" value="Nucleotide-diphospho-sugar transferases"/>
    <property type="match status" value="1"/>
</dbReference>
<organism evidence="2 3">
    <name type="scientific">candidate division WWE3 bacterium</name>
    <dbReference type="NCBI Taxonomy" id="2053526"/>
    <lineage>
        <taxon>Bacteria</taxon>
        <taxon>Katanobacteria</taxon>
    </lineage>
</organism>
<evidence type="ECO:0000313" key="3">
    <source>
        <dbReference type="Proteomes" id="UP000264072"/>
    </source>
</evidence>
<dbReference type="InterPro" id="IPR029044">
    <property type="entry name" value="Nucleotide-diphossugar_trans"/>
</dbReference>
<evidence type="ECO:0000259" key="1">
    <source>
        <dbReference type="Pfam" id="PF00535"/>
    </source>
</evidence>
<sequence>MTAGNTRARKLPPTDIIKPTVKVSIIVPIYKQEKTIKKDLENIAHVMSQTRWDFELIGVVDGSPDNSFEEAKKLKDPHIKIYGYEHNKGKGYAIRYGMARASGEYISFIDAGMDIDPNGISMLLEHMEWYDADIIVGSKKHPASQINYHVIRQLYSCIYHLLVRILFGLKLKDTQTGLKVFKRNVMEKVLPRLLVKQFALDVEILAVAKKLGFDRIYEAPVKINLDEGNSSFSLFPLFDKGIQKMVIDTLAIFYRLNILGYYNDASKRKWIYDKDLDMRVNTGELG</sequence>